<accession>A0A191UFH0</accession>
<dbReference type="GO" id="GO:0003755">
    <property type="term" value="F:peptidyl-prolyl cis-trans isomerase activity"/>
    <property type="evidence" value="ECO:0007669"/>
    <property type="project" value="UniProtKB-KW"/>
</dbReference>
<comment type="similarity">
    <text evidence="2">Belongs to the PpiC/parvulin rotamase family.</text>
</comment>
<keyword evidence="11" id="KW-1185">Reference proteome</keyword>
<dbReference type="Proteomes" id="UP000078463">
    <property type="component" value="Chromosome"/>
</dbReference>
<gene>
    <name evidence="10" type="ORF">A8O14_05880</name>
</gene>
<evidence type="ECO:0000256" key="1">
    <source>
        <dbReference type="ARBA" id="ARBA00000971"/>
    </source>
</evidence>
<dbReference type="STRING" id="1743168.A8O14_05880"/>
<evidence type="ECO:0000256" key="3">
    <source>
        <dbReference type="ARBA" id="ARBA00013194"/>
    </source>
</evidence>
<dbReference type="PROSITE" id="PS50198">
    <property type="entry name" value="PPIC_PPIASE_2"/>
    <property type="match status" value="1"/>
</dbReference>
<feature type="domain" description="PpiC" evidence="9">
    <location>
        <begin position="215"/>
        <end position="317"/>
    </location>
</feature>
<keyword evidence="8" id="KW-0812">Transmembrane</keyword>
<dbReference type="EC" id="5.2.1.8" evidence="3"/>
<dbReference type="InterPro" id="IPR050245">
    <property type="entry name" value="PrsA_foldase"/>
</dbReference>
<dbReference type="PROSITE" id="PS01096">
    <property type="entry name" value="PPIC_PPIASE_1"/>
    <property type="match status" value="1"/>
</dbReference>
<evidence type="ECO:0000256" key="2">
    <source>
        <dbReference type="ARBA" id="ARBA00007656"/>
    </source>
</evidence>
<dbReference type="Pfam" id="PF13616">
    <property type="entry name" value="Rotamase_3"/>
    <property type="match status" value="1"/>
</dbReference>
<evidence type="ECO:0000256" key="8">
    <source>
        <dbReference type="SAM" id="Phobius"/>
    </source>
</evidence>
<proteinExistence type="inferred from homology"/>
<dbReference type="InterPro" id="IPR046357">
    <property type="entry name" value="PPIase_dom_sf"/>
</dbReference>
<dbReference type="KEGG" id="pwu:A8O14_05880"/>
<name>A0A191UFH0_9BURK</name>
<reference evidence="11" key="1">
    <citation type="submission" date="2016-05" db="EMBL/GenBank/DDBJ databases">
        <title>Polynucleobacter sp. QLW-P1FAT50C-4 genome.</title>
        <authorList>
            <person name="Hahn M.W."/>
        </authorList>
    </citation>
    <scope>NUCLEOTIDE SEQUENCE [LARGE SCALE GENOMIC DNA]</scope>
    <source>
        <strain evidence="11">QLW-P1FAT50C-4</strain>
    </source>
</reference>
<keyword evidence="8" id="KW-0472">Membrane</keyword>
<organism evidence="10 11">
    <name type="scientific">Polynucleobacter wuianus</name>
    <dbReference type="NCBI Taxonomy" id="1743168"/>
    <lineage>
        <taxon>Bacteria</taxon>
        <taxon>Pseudomonadati</taxon>
        <taxon>Pseudomonadota</taxon>
        <taxon>Betaproteobacteria</taxon>
        <taxon>Burkholderiales</taxon>
        <taxon>Burkholderiaceae</taxon>
        <taxon>Polynucleobacter</taxon>
    </lineage>
</organism>
<dbReference type="InterPro" id="IPR027304">
    <property type="entry name" value="Trigger_fact/SurA_dom_sf"/>
</dbReference>
<dbReference type="RefSeq" id="WP_068948661.1">
    <property type="nucleotide sequence ID" value="NZ_CP015922.1"/>
</dbReference>
<dbReference type="Gene3D" id="3.10.50.40">
    <property type="match status" value="1"/>
</dbReference>
<feature type="transmembrane region" description="Helical" evidence="8">
    <location>
        <begin position="7"/>
        <end position="27"/>
    </location>
</feature>
<dbReference type="EMBL" id="CP015922">
    <property type="protein sequence ID" value="ANI99650.1"/>
    <property type="molecule type" value="Genomic_DNA"/>
</dbReference>
<dbReference type="InterPro" id="IPR000297">
    <property type="entry name" value="PPIase_PpiC"/>
</dbReference>
<evidence type="ECO:0000256" key="5">
    <source>
        <dbReference type="ARBA" id="ARBA00023235"/>
    </source>
</evidence>
<keyword evidence="5 6" id="KW-0413">Isomerase</keyword>
<evidence type="ECO:0000256" key="6">
    <source>
        <dbReference type="PROSITE-ProRule" id="PRU00278"/>
    </source>
</evidence>
<protein>
    <recommendedName>
        <fullName evidence="3">peptidylprolyl isomerase</fullName>
        <ecNumber evidence="3">5.2.1.8</ecNumber>
    </recommendedName>
</protein>
<keyword evidence="8" id="KW-1133">Transmembrane helix</keyword>
<keyword evidence="4 6" id="KW-0697">Rotamase</keyword>
<feature type="region of interest" description="Disordered" evidence="7">
    <location>
        <begin position="35"/>
        <end position="87"/>
    </location>
</feature>
<sequence>MGSSSQSWIKIALGCFLIGVYSLTFAANKHAAKSSSNTSAGSAALPTQNRSSFSPGAGAGAQAPFTKKPLTAPSPEVIKGAPQTHTTEAQERGYTTIIIAFIVSLAALMGLGLLIVYRKYFSPIVTVNDKKITLRDYRKKLAQAVAQGVPDTMGHRDTILNDMILREVIAQDLNHTEYGSNFSQYRFTADQKESVLEIWFSKQHRSFEIQEHEILAEYNKRQILAQDPKNAYEYLLSQIIVQSELEGIRLIEQLQQGVSFSALAEEKSIDQQSRGLGGYIGWAIPAQILVPLNDHVVKLKKINFLHSQFTQNWVGIL</sequence>
<dbReference type="OrthoDB" id="8886058at2"/>
<evidence type="ECO:0000256" key="4">
    <source>
        <dbReference type="ARBA" id="ARBA00023110"/>
    </source>
</evidence>
<dbReference type="InterPro" id="IPR023058">
    <property type="entry name" value="PPIase_PpiC_CS"/>
</dbReference>
<evidence type="ECO:0000256" key="7">
    <source>
        <dbReference type="SAM" id="MobiDB-lite"/>
    </source>
</evidence>
<evidence type="ECO:0000313" key="10">
    <source>
        <dbReference type="EMBL" id="ANI99650.1"/>
    </source>
</evidence>
<dbReference type="SUPFAM" id="SSF109998">
    <property type="entry name" value="Triger factor/SurA peptide-binding domain-like"/>
    <property type="match status" value="1"/>
</dbReference>
<evidence type="ECO:0000259" key="9">
    <source>
        <dbReference type="PROSITE" id="PS50198"/>
    </source>
</evidence>
<comment type="catalytic activity">
    <reaction evidence="1">
        <text>[protein]-peptidylproline (omega=180) = [protein]-peptidylproline (omega=0)</text>
        <dbReference type="Rhea" id="RHEA:16237"/>
        <dbReference type="Rhea" id="RHEA-COMP:10747"/>
        <dbReference type="Rhea" id="RHEA-COMP:10748"/>
        <dbReference type="ChEBI" id="CHEBI:83833"/>
        <dbReference type="ChEBI" id="CHEBI:83834"/>
        <dbReference type="EC" id="5.2.1.8"/>
    </reaction>
</comment>
<dbReference type="SUPFAM" id="SSF54534">
    <property type="entry name" value="FKBP-like"/>
    <property type="match status" value="1"/>
</dbReference>
<feature type="transmembrane region" description="Helical" evidence="8">
    <location>
        <begin position="94"/>
        <end position="117"/>
    </location>
</feature>
<dbReference type="PANTHER" id="PTHR47245">
    <property type="entry name" value="PEPTIDYLPROLYL ISOMERASE"/>
    <property type="match status" value="1"/>
</dbReference>
<feature type="compositionally biased region" description="Polar residues" evidence="7">
    <location>
        <begin position="45"/>
        <end position="54"/>
    </location>
</feature>
<dbReference type="AlphaFoldDB" id="A0A191UFH0"/>
<dbReference type="PANTHER" id="PTHR47245:SF2">
    <property type="entry name" value="PEPTIDYL-PROLYL CIS-TRANS ISOMERASE HP_0175-RELATED"/>
    <property type="match status" value="1"/>
</dbReference>
<evidence type="ECO:0000313" key="11">
    <source>
        <dbReference type="Proteomes" id="UP000078463"/>
    </source>
</evidence>